<evidence type="ECO:0008006" key="3">
    <source>
        <dbReference type="Google" id="ProtNLM"/>
    </source>
</evidence>
<sequence length="157" mass="17183">MKAGSGLAGLVALAVMLLAGCGEVAPLGRRPVSDQFLTQERLSAMAVPGTPREVILKQLGEPFAASPDGRAMAFRRTETTERRILTLAVIVPFWSTSRVTYFQIQGLWFDAEGKVIQTRLWNGHDGPYGGNPYQAYRVPSGEQALLWLEKEAPKPGR</sequence>
<dbReference type="AlphaFoldDB" id="A0A9D7SJJ1"/>
<dbReference type="PROSITE" id="PS51257">
    <property type="entry name" value="PROKAR_LIPOPROTEIN"/>
    <property type="match status" value="1"/>
</dbReference>
<protein>
    <recommendedName>
        <fullName evidence="3">Lipoprotein</fullName>
    </recommendedName>
</protein>
<accession>A0A9D7SJJ1</accession>
<dbReference type="Proteomes" id="UP000886657">
    <property type="component" value="Unassembled WGS sequence"/>
</dbReference>
<proteinExistence type="predicted"/>
<comment type="caution">
    <text evidence="1">The sequence shown here is derived from an EMBL/GenBank/DDBJ whole genome shotgun (WGS) entry which is preliminary data.</text>
</comment>
<organism evidence="1 2">
    <name type="scientific">Candidatus Geothrix skivensis</name>
    <dbReference type="NCBI Taxonomy" id="2954439"/>
    <lineage>
        <taxon>Bacteria</taxon>
        <taxon>Pseudomonadati</taxon>
        <taxon>Acidobacteriota</taxon>
        <taxon>Holophagae</taxon>
        <taxon>Holophagales</taxon>
        <taxon>Holophagaceae</taxon>
        <taxon>Geothrix</taxon>
    </lineage>
</organism>
<evidence type="ECO:0000313" key="2">
    <source>
        <dbReference type="Proteomes" id="UP000886657"/>
    </source>
</evidence>
<evidence type="ECO:0000313" key="1">
    <source>
        <dbReference type="EMBL" id="MBK9797850.1"/>
    </source>
</evidence>
<dbReference type="EMBL" id="JADKIO010000012">
    <property type="protein sequence ID" value="MBK9797850.1"/>
    <property type="molecule type" value="Genomic_DNA"/>
</dbReference>
<name>A0A9D7SJJ1_9BACT</name>
<gene>
    <name evidence="1" type="ORF">IPP58_15490</name>
</gene>
<reference evidence="1" key="1">
    <citation type="submission" date="2020-10" db="EMBL/GenBank/DDBJ databases">
        <title>Connecting structure to function with the recovery of over 1000 high-quality activated sludge metagenome-assembled genomes encoding full-length rRNA genes using long-read sequencing.</title>
        <authorList>
            <person name="Singleton C.M."/>
            <person name="Petriglieri F."/>
            <person name="Kristensen J.M."/>
            <person name="Kirkegaard R.H."/>
            <person name="Michaelsen T.Y."/>
            <person name="Andersen M.H."/>
            <person name="Karst S.M."/>
            <person name="Dueholm M.S."/>
            <person name="Nielsen P.H."/>
            <person name="Albertsen M."/>
        </authorList>
    </citation>
    <scope>NUCLEOTIDE SEQUENCE</scope>
    <source>
        <strain evidence="1">Skiv_18-Q3-R9-52_MAXAC.067</strain>
    </source>
</reference>